<evidence type="ECO:0000313" key="1">
    <source>
        <dbReference type="EMBL" id="WDE01179.1"/>
    </source>
</evidence>
<dbReference type="InterPro" id="IPR017748">
    <property type="entry name" value="TagF"/>
</dbReference>
<dbReference type="RefSeq" id="WP_044831478.1">
    <property type="nucleotide sequence ID" value="NZ_CP059735.1"/>
</dbReference>
<dbReference type="Gene3D" id="3.40.1730.10">
    <property type="entry name" value="pa0076 domain"/>
    <property type="match status" value="1"/>
</dbReference>
<dbReference type="InterPro" id="IPR038225">
    <property type="entry name" value="TagF_sf"/>
</dbReference>
<reference evidence="1 2" key="1">
    <citation type="journal article" date="2015" name="Genome Announc.">
        <title>Draft Genome Sequences of Marine Isolates of Thalassomonas viridans and Thalassomonas actiniarum.</title>
        <authorList>
            <person name="Olonade I."/>
            <person name="van Zyl L.J."/>
            <person name="Trindade M."/>
        </authorList>
    </citation>
    <scope>NUCLEOTIDE SEQUENCE [LARGE SCALE GENOMIC DNA]</scope>
    <source>
        <strain evidence="1 2">A5K-106</strain>
    </source>
</reference>
<organism evidence="1 2">
    <name type="scientific">Thalassomonas actiniarum</name>
    <dbReference type="NCBI Taxonomy" id="485447"/>
    <lineage>
        <taxon>Bacteria</taxon>
        <taxon>Pseudomonadati</taxon>
        <taxon>Pseudomonadota</taxon>
        <taxon>Gammaproteobacteria</taxon>
        <taxon>Alteromonadales</taxon>
        <taxon>Colwelliaceae</taxon>
        <taxon>Thalassomonas</taxon>
    </lineage>
</organism>
<dbReference type="PIRSF" id="PIRSF029287">
    <property type="entry name" value="UCP029287"/>
    <property type="match status" value="1"/>
</dbReference>
<reference evidence="1 2" key="2">
    <citation type="journal article" date="2022" name="Mar. Drugs">
        <title>Bioassay-Guided Fractionation Leads to the Detection of Cholic Acid Generated by the Rare Thalassomonas sp.</title>
        <authorList>
            <person name="Pheiffer F."/>
            <person name="Schneider Y.K."/>
            <person name="Hansen E.H."/>
            <person name="Andersen J.H."/>
            <person name="Isaksson J."/>
            <person name="Busche T."/>
            <person name="R C."/>
            <person name="Kalinowski J."/>
            <person name="Zyl L.V."/>
            <person name="Trindade M."/>
        </authorList>
    </citation>
    <scope>NUCLEOTIDE SEQUENCE [LARGE SCALE GENOMIC DNA]</scope>
    <source>
        <strain evidence="1 2">A5K-106</strain>
    </source>
</reference>
<sequence>MSDHVIKDLGFCGKIPAKGDFVQSDFNPDFLKNWNEWLQAVVAVSREQVKDNWLDYYLTSPVWHFALSPGVCCESGVLGTVIPSVDQVSRHFPFTLAALHNVSPLQAWHKNNWSASFENVILEVLEDDFELEPWFEQLKKQQQQVSGRQIDISHIESEDKIKKGWVIRGEMAPEPIELLHHQYLHHFGNYSLWWTLGSELVEPCFIVTDGLPQVSQFVAMMDGQWQQRNWNTSEIYRKEL</sequence>
<protein>
    <submittedName>
        <fullName evidence="1">Type VI secretion system-associated protein TagF</fullName>
    </submittedName>
</protein>
<dbReference type="EMBL" id="CP059735">
    <property type="protein sequence ID" value="WDE01179.1"/>
    <property type="molecule type" value="Genomic_DNA"/>
</dbReference>
<evidence type="ECO:0000313" key="2">
    <source>
        <dbReference type="Proteomes" id="UP000032568"/>
    </source>
</evidence>
<accession>A0AAE9YVM9</accession>
<dbReference type="NCBIfam" id="TIGR03373">
    <property type="entry name" value="VI_minor_4"/>
    <property type="match status" value="1"/>
</dbReference>
<name>A0AAE9YVM9_9GAMM</name>
<dbReference type="Pfam" id="PF09867">
    <property type="entry name" value="TagF_N"/>
    <property type="match status" value="1"/>
</dbReference>
<dbReference type="KEGG" id="tact:SG35_011375"/>
<dbReference type="Proteomes" id="UP000032568">
    <property type="component" value="Chromosome"/>
</dbReference>
<gene>
    <name evidence="1" type="primary">tagF</name>
    <name evidence="1" type="ORF">SG35_011375</name>
</gene>
<dbReference type="AlphaFoldDB" id="A0AAE9YVM9"/>
<keyword evidence="2" id="KW-1185">Reference proteome</keyword>
<proteinExistence type="predicted"/>